<comment type="catalytic activity">
    <reaction evidence="1 7">
        <text>6-phospho-D-glucono-1,5-lactone + H2O = 6-phospho-D-gluconate + H(+)</text>
        <dbReference type="Rhea" id="RHEA:12556"/>
        <dbReference type="ChEBI" id="CHEBI:15377"/>
        <dbReference type="ChEBI" id="CHEBI:15378"/>
        <dbReference type="ChEBI" id="CHEBI:57955"/>
        <dbReference type="ChEBI" id="CHEBI:58759"/>
        <dbReference type="EC" id="3.1.1.31"/>
    </reaction>
</comment>
<dbReference type="EMBL" id="JBAFSM010000055">
    <property type="protein sequence ID" value="MEG3439662.1"/>
    <property type="molecule type" value="Genomic_DNA"/>
</dbReference>
<sequence length="243" mass="27232">MKKLVEILPDKQALIDRSLALVLEKIDNALAEREFCTIALSGGSTPKPLYEALAEQPLPWEKIHVFWGDERYVSPDHPDSNQRMARLAWLDRVPLPPENIHPAPTDSQDPALDASRYEEEIRQWFGVPAHSLPVFDIVLLGMGDDGHTASLFPRTEALTVSDRCITVGDKDGQPRITFTAPLIDRSRAVIFVVAGESKRPALRQVFAPSADPMEYPSRLIQPEGELWWLLDRAAGEELQPARI</sequence>
<dbReference type="CDD" id="cd01400">
    <property type="entry name" value="6PGL"/>
    <property type="match status" value="1"/>
</dbReference>
<dbReference type="Proteomes" id="UP001328733">
    <property type="component" value="Unassembled WGS sequence"/>
</dbReference>
<comment type="caution">
    <text evidence="9">The sequence shown here is derived from an EMBL/GenBank/DDBJ whole genome shotgun (WGS) entry which is preliminary data.</text>
</comment>
<name>A0AAW9QYD7_9CHRO</name>
<evidence type="ECO:0000256" key="4">
    <source>
        <dbReference type="ARBA" id="ARBA00010662"/>
    </source>
</evidence>
<accession>A0AAW9QYD7</accession>
<dbReference type="GO" id="GO:0017057">
    <property type="term" value="F:6-phosphogluconolactonase activity"/>
    <property type="evidence" value="ECO:0007669"/>
    <property type="project" value="UniProtKB-UniRule"/>
</dbReference>
<evidence type="ECO:0000256" key="5">
    <source>
        <dbReference type="ARBA" id="ARBA00013198"/>
    </source>
</evidence>
<evidence type="ECO:0000259" key="8">
    <source>
        <dbReference type="Pfam" id="PF01182"/>
    </source>
</evidence>
<evidence type="ECO:0000256" key="7">
    <source>
        <dbReference type="RuleBase" id="RU365095"/>
    </source>
</evidence>
<dbReference type="AlphaFoldDB" id="A0AAW9QYD7"/>
<evidence type="ECO:0000313" key="9">
    <source>
        <dbReference type="EMBL" id="MEG3439662.1"/>
    </source>
</evidence>
<comment type="similarity">
    <text evidence="4 7">Belongs to the glucosamine/galactosamine-6-phosphate isomerase family. 6-phosphogluconolactonase subfamily.</text>
</comment>
<protein>
    <recommendedName>
        <fullName evidence="6 7">6-phosphogluconolactonase</fullName>
        <shortName evidence="7">6PGL</shortName>
        <ecNumber evidence="5 7">3.1.1.31</ecNumber>
    </recommendedName>
</protein>
<dbReference type="PANTHER" id="PTHR11054:SF0">
    <property type="entry name" value="6-PHOSPHOGLUCONOLACTONASE"/>
    <property type="match status" value="1"/>
</dbReference>
<evidence type="ECO:0000313" key="10">
    <source>
        <dbReference type="Proteomes" id="UP001328733"/>
    </source>
</evidence>
<dbReference type="RefSeq" id="WP_332867143.1">
    <property type="nucleotide sequence ID" value="NZ_JBAFSM010000055.1"/>
</dbReference>
<dbReference type="PANTHER" id="PTHR11054">
    <property type="entry name" value="6-PHOSPHOGLUCONOLACTONASE"/>
    <property type="match status" value="1"/>
</dbReference>
<comment type="pathway">
    <text evidence="3 7">Carbohydrate degradation; pentose phosphate pathway; D-ribulose 5-phosphate from D-glucose 6-phosphate (oxidative stage): step 2/3.</text>
</comment>
<evidence type="ECO:0000256" key="6">
    <source>
        <dbReference type="ARBA" id="ARBA00020337"/>
    </source>
</evidence>
<dbReference type="EC" id="3.1.1.31" evidence="5 7"/>
<evidence type="ECO:0000256" key="1">
    <source>
        <dbReference type="ARBA" id="ARBA00000832"/>
    </source>
</evidence>
<dbReference type="GO" id="GO:0005975">
    <property type="term" value="P:carbohydrate metabolic process"/>
    <property type="evidence" value="ECO:0007669"/>
    <property type="project" value="UniProtKB-UniRule"/>
</dbReference>
<gene>
    <name evidence="7 9" type="primary">pgl</name>
    <name evidence="9" type="ORF">V0288_21220</name>
</gene>
<dbReference type="GO" id="GO:0006098">
    <property type="term" value="P:pentose-phosphate shunt"/>
    <property type="evidence" value="ECO:0007669"/>
    <property type="project" value="InterPro"/>
</dbReference>
<dbReference type="Gene3D" id="3.40.50.1360">
    <property type="match status" value="1"/>
</dbReference>
<dbReference type="Pfam" id="PF01182">
    <property type="entry name" value="Glucosamine_iso"/>
    <property type="match status" value="1"/>
</dbReference>
<dbReference type="SUPFAM" id="SSF100950">
    <property type="entry name" value="NagB/RpiA/CoA transferase-like"/>
    <property type="match status" value="1"/>
</dbReference>
<proteinExistence type="inferred from homology"/>
<evidence type="ECO:0000256" key="2">
    <source>
        <dbReference type="ARBA" id="ARBA00002681"/>
    </source>
</evidence>
<dbReference type="InterPro" id="IPR005900">
    <property type="entry name" value="6-phosphogluconolactonase_DevB"/>
</dbReference>
<organism evidence="9 10">
    <name type="scientific">Pannus brasiliensis CCIBt3594</name>
    <dbReference type="NCBI Taxonomy" id="1427578"/>
    <lineage>
        <taxon>Bacteria</taxon>
        <taxon>Bacillati</taxon>
        <taxon>Cyanobacteriota</taxon>
        <taxon>Cyanophyceae</taxon>
        <taxon>Oscillatoriophycideae</taxon>
        <taxon>Chroococcales</taxon>
        <taxon>Microcystaceae</taxon>
        <taxon>Pannus</taxon>
    </lineage>
</organism>
<keyword evidence="7 9" id="KW-0378">Hydrolase</keyword>
<reference evidence="9 10" key="1">
    <citation type="submission" date="2024-01" db="EMBL/GenBank/DDBJ databases">
        <title>Genomic insights into the taxonomy and metabolism of the cyanobacterium Pannus brasiliensis CCIBt3594.</title>
        <authorList>
            <person name="Machado M."/>
            <person name="Botero N.B."/>
            <person name="Andreote A.P.D."/>
            <person name="Feitosa A.M.T."/>
            <person name="Popin R."/>
            <person name="Sivonen K."/>
            <person name="Fiore M.F."/>
        </authorList>
    </citation>
    <scope>NUCLEOTIDE SEQUENCE [LARGE SCALE GENOMIC DNA]</scope>
    <source>
        <strain evidence="9 10">CCIBt3594</strain>
    </source>
</reference>
<evidence type="ECO:0000256" key="3">
    <source>
        <dbReference type="ARBA" id="ARBA00004961"/>
    </source>
</evidence>
<dbReference type="InterPro" id="IPR006148">
    <property type="entry name" value="Glc/Gal-6P_isomerase"/>
</dbReference>
<dbReference type="InterPro" id="IPR037171">
    <property type="entry name" value="NagB/RpiA_transferase-like"/>
</dbReference>
<comment type="function">
    <text evidence="2 7">Hydrolysis of 6-phosphogluconolactone to 6-phosphogluconate.</text>
</comment>
<dbReference type="InterPro" id="IPR039104">
    <property type="entry name" value="6PGL"/>
</dbReference>
<dbReference type="NCBIfam" id="TIGR01198">
    <property type="entry name" value="pgl"/>
    <property type="match status" value="1"/>
</dbReference>
<feature type="domain" description="Glucosamine/galactosamine-6-phosphate isomerase" evidence="8">
    <location>
        <begin position="9"/>
        <end position="228"/>
    </location>
</feature>
<keyword evidence="10" id="KW-1185">Reference proteome</keyword>